<dbReference type="InterPro" id="IPR003439">
    <property type="entry name" value="ABC_transporter-like_ATP-bd"/>
</dbReference>
<keyword evidence="3" id="KW-0547">Nucleotide-binding</keyword>
<dbReference type="PROSITE" id="PS50893">
    <property type="entry name" value="ABC_TRANSPORTER_2"/>
    <property type="match status" value="1"/>
</dbReference>
<reference evidence="6 7" key="1">
    <citation type="submission" date="2019-05" db="EMBL/GenBank/DDBJ databases">
        <title>Verrucobacter flavum gen. nov., sp. nov. a new member of the family Verrucomicrobiaceae.</title>
        <authorList>
            <person name="Szuroczki S."/>
            <person name="Abbaszade G."/>
            <person name="Szabo A."/>
            <person name="Felfoldi T."/>
            <person name="Schumann P."/>
            <person name="Boka K."/>
            <person name="Keki Z."/>
            <person name="Toumi M."/>
            <person name="Toth E."/>
        </authorList>
    </citation>
    <scope>NUCLEOTIDE SEQUENCE [LARGE SCALE GENOMIC DNA]</scope>
    <source>
        <strain evidence="6 7">MG-N-17</strain>
    </source>
</reference>
<comment type="caution">
    <text evidence="6">The sequence shown here is derived from an EMBL/GenBank/DDBJ whole genome shotgun (WGS) entry which is preliminary data.</text>
</comment>
<comment type="similarity">
    <text evidence="1">Belongs to the ABC transporter superfamily.</text>
</comment>
<dbReference type="InterPro" id="IPR027417">
    <property type="entry name" value="P-loop_NTPase"/>
</dbReference>
<dbReference type="PANTHER" id="PTHR46743:SF2">
    <property type="entry name" value="TEICHOIC ACIDS EXPORT ATP-BINDING PROTEIN TAGH"/>
    <property type="match status" value="1"/>
</dbReference>
<dbReference type="SMART" id="SM00382">
    <property type="entry name" value="AAA"/>
    <property type="match status" value="1"/>
</dbReference>
<evidence type="ECO:0000313" key="7">
    <source>
        <dbReference type="Proteomes" id="UP000306196"/>
    </source>
</evidence>
<dbReference type="SUPFAM" id="SSF52540">
    <property type="entry name" value="P-loop containing nucleoside triphosphate hydrolases"/>
    <property type="match status" value="1"/>
</dbReference>
<dbReference type="EMBL" id="VAUV01000025">
    <property type="protein sequence ID" value="TLD68436.1"/>
    <property type="molecule type" value="Genomic_DNA"/>
</dbReference>
<dbReference type="GO" id="GO:0005524">
    <property type="term" value="F:ATP binding"/>
    <property type="evidence" value="ECO:0007669"/>
    <property type="project" value="UniProtKB-KW"/>
</dbReference>
<accession>A0A5R8K7X4</accession>
<evidence type="ECO:0000256" key="4">
    <source>
        <dbReference type="ARBA" id="ARBA00022840"/>
    </source>
</evidence>
<name>A0A5R8K7X4_9BACT</name>
<dbReference type="RefSeq" id="WP_138088627.1">
    <property type="nucleotide sequence ID" value="NZ_VAUV01000025.1"/>
</dbReference>
<evidence type="ECO:0000256" key="2">
    <source>
        <dbReference type="ARBA" id="ARBA00022448"/>
    </source>
</evidence>
<dbReference type="Pfam" id="PF00005">
    <property type="entry name" value="ABC_tran"/>
    <property type="match status" value="1"/>
</dbReference>
<gene>
    <name evidence="6" type="ORF">FEM03_22800</name>
</gene>
<organism evidence="6 7">
    <name type="scientific">Phragmitibacter flavus</name>
    <dbReference type="NCBI Taxonomy" id="2576071"/>
    <lineage>
        <taxon>Bacteria</taxon>
        <taxon>Pseudomonadati</taxon>
        <taxon>Verrucomicrobiota</taxon>
        <taxon>Verrucomicrobiia</taxon>
        <taxon>Verrucomicrobiales</taxon>
        <taxon>Verrucomicrobiaceae</taxon>
        <taxon>Phragmitibacter</taxon>
    </lineage>
</organism>
<dbReference type="InterPro" id="IPR029439">
    <property type="entry name" value="Wzt_C"/>
</dbReference>
<dbReference type="OrthoDB" id="9778870at2"/>
<dbReference type="CDD" id="cd10147">
    <property type="entry name" value="Wzt_C-like"/>
    <property type="match status" value="1"/>
</dbReference>
<feature type="domain" description="ABC transporter" evidence="5">
    <location>
        <begin position="38"/>
        <end position="259"/>
    </location>
</feature>
<dbReference type="InterPro" id="IPR050683">
    <property type="entry name" value="Bact_Polysacc_Export_ATP-bd"/>
</dbReference>
<keyword evidence="7" id="KW-1185">Reference proteome</keyword>
<dbReference type="PANTHER" id="PTHR46743">
    <property type="entry name" value="TEICHOIC ACIDS EXPORT ATP-BINDING PROTEIN TAGH"/>
    <property type="match status" value="1"/>
</dbReference>
<sequence length="450" mass="49545">MTVIKVEDLGKAYRVRHENRERYSTLRDLIAQKASGIIRPSKNKSASSVEEFWAVKNVSFEVKQGEVVGIIGRNGAGKSTLLKLLSRITEPTTGRIRMKGRLATLLEVGTGFHPELTGRENISLSGAICGMTKRDINRRFDEIVEFAEVEKFLDTPVKRYSSGMYLRLAFAVAAHLDPEILIVDEVLAVGDMQFQRKCIRKMEDVAGQGRTVLFVSHQLAAVQAMCSRVLMLDRGTLMMDGDVEGGIAAYMKMSASGEDRDQVCLRDRLDRSGSGVARFVSCEFLHEKAEVERRGNAFLIGEKIGLRLTIESQEPVSDILIGYSVVDMRGTTLFTSHHNDTLDCDELPQGASALESWIAPNNLLPGRYSLRCGLLIGGSASDAISDVIQFEVEPAVGPNGKMPDSRPGMMRFDYSWKLVTSSEPNANANHNHHAADAELPASQSRPSVLV</sequence>
<dbReference type="InterPro" id="IPR003593">
    <property type="entry name" value="AAA+_ATPase"/>
</dbReference>
<evidence type="ECO:0000256" key="3">
    <source>
        <dbReference type="ARBA" id="ARBA00022741"/>
    </source>
</evidence>
<dbReference type="InterPro" id="IPR015860">
    <property type="entry name" value="ABC_transpr_TagH-like"/>
</dbReference>
<evidence type="ECO:0000259" key="5">
    <source>
        <dbReference type="PROSITE" id="PS50893"/>
    </source>
</evidence>
<protein>
    <submittedName>
        <fullName evidence="6">ABC transporter ATP-binding protein</fullName>
    </submittedName>
</protein>
<dbReference type="GO" id="GO:0016887">
    <property type="term" value="F:ATP hydrolysis activity"/>
    <property type="evidence" value="ECO:0007669"/>
    <property type="project" value="InterPro"/>
</dbReference>
<keyword evidence="2" id="KW-0813">Transport</keyword>
<evidence type="ECO:0000256" key="1">
    <source>
        <dbReference type="ARBA" id="ARBA00005417"/>
    </source>
</evidence>
<dbReference type="Gene3D" id="3.40.50.300">
    <property type="entry name" value="P-loop containing nucleotide triphosphate hydrolases"/>
    <property type="match status" value="1"/>
</dbReference>
<proteinExistence type="inferred from homology"/>
<dbReference type="GO" id="GO:0016020">
    <property type="term" value="C:membrane"/>
    <property type="evidence" value="ECO:0007669"/>
    <property type="project" value="InterPro"/>
</dbReference>
<evidence type="ECO:0000313" key="6">
    <source>
        <dbReference type="EMBL" id="TLD68436.1"/>
    </source>
</evidence>
<dbReference type="Proteomes" id="UP000306196">
    <property type="component" value="Unassembled WGS sequence"/>
</dbReference>
<dbReference type="Pfam" id="PF14524">
    <property type="entry name" value="Wzt_C"/>
    <property type="match status" value="1"/>
</dbReference>
<dbReference type="CDD" id="cd03220">
    <property type="entry name" value="ABC_KpsT_Wzt"/>
    <property type="match status" value="1"/>
</dbReference>
<dbReference type="Gene3D" id="2.70.50.60">
    <property type="entry name" value="abc- transporter (atp binding component) like domain"/>
    <property type="match status" value="1"/>
</dbReference>
<dbReference type="GO" id="GO:0140359">
    <property type="term" value="F:ABC-type transporter activity"/>
    <property type="evidence" value="ECO:0007669"/>
    <property type="project" value="InterPro"/>
</dbReference>
<keyword evidence="4 6" id="KW-0067">ATP-binding</keyword>
<dbReference type="AlphaFoldDB" id="A0A5R8K7X4"/>